<sequence>MWLLVLMPQSMDKTITKKVLSDSTIYRETTMAAFTKTCEGVIQAITTVVRPRLVSLSQCKIPSTASYAGLDVTSLYTNVNNNNAVDAVISLYQQHQSQIPSMGFNANEIKIMLDAVLACNIFCFNDKIFEQRQGLAMGNAVTGYHFLGSRRTHIVNI</sequence>
<evidence type="ECO:0008006" key="3">
    <source>
        <dbReference type="Google" id="ProtNLM"/>
    </source>
</evidence>
<dbReference type="PANTHER" id="PTHR21301:SF10">
    <property type="entry name" value="REVERSE TRANSCRIPTASE DOMAIN-CONTAINING PROTEIN"/>
    <property type="match status" value="1"/>
</dbReference>
<dbReference type="Proteomes" id="UP000024635">
    <property type="component" value="Unassembled WGS sequence"/>
</dbReference>
<name>A0A016WB71_9BILA</name>
<accession>A0A016WB71</accession>
<dbReference type="EMBL" id="JARK01000446">
    <property type="protein sequence ID" value="EYC36890.1"/>
    <property type="molecule type" value="Genomic_DNA"/>
</dbReference>
<gene>
    <name evidence="1" type="primary">Acey_s0846.g2659</name>
    <name evidence="1" type="ORF">Y032_0846g2659</name>
</gene>
<evidence type="ECO:0000313" key="1">
    <source>
        <dbReference type="EMBL" id="EYC36890.1"/>
    </source>
</evidence>
<keyword evidence="2" id="KW-1185">Reference proteome</keyword>
<reference evidence="2" key="1">
    <citation type="journal article" date="2015" name="Nat. Genet.">
        <title>The genome and transcriptome of the zoonotic hookworm Ancylostoma ceylanicum identify infection-specific gene families.</title>
        <authorList>
            <person name="Schwarz E.M."/>
            <person name="Hu Y."/>
            <person name="Antoshechkin I."/>
            <person name="Miller M.M."/>
            <person name="Sternberg P.W."/>
            <person name="Aroian R.V."/>
        </authorList>
    </citation>
    <scope>NUCLEOTIDE SEQUENCE</scope>
    <source>
        <strain evidence="2">HY135</strain>
    </source>
</reference>
<evidence type="ECO:0000313" key="2">
    <source>
        <dbReference type="Proteomes" id="UP000024635"/>
    </source>
</evidence>
<dbReference type="PANTHER" id="PTHR21301">
    <property type="entry name" value="REVERSE TRANSCRIPTASE"/>
    <property type="match status" value="1"/>
</dbReference>
<comment type="caution">
    <text evidence="1">The sequence shown here is derived from an EMBL/GenBank/DDBJ whole genome shotgun (WGS) entry which is preliminary data.</text>
</comment>
<proteinExistence type="predicted"/>
<protein>
    <recommendedName>
        <fullName evidence="3">Reverse transcriptase domain-containing protein</fullName>
    </recommendedName>
</protein>
<dbReference type="AlphaFoldDB" id="A0A016WB71"/>
<organism evidence="1 2">
    <name type="scientific">Ancylostoma ceylanicum</name>
    <dbReference type="NCBI Taxonomy" id="53326"/>
    <lineage>
        <taxon>Eukaryota</taxon>
        <taxon>Metazoa</taxon>
        <taxon>Ecdysozoa</taxon>
        <taxon>Nematoda</taxon>
        <taxon>Chromadorea</taxon>
        <taxon>Rhabditida</taxon>
        <taxon>Rhabditina</taxon>
        <taxon>Rhabditomorpha</taxon>
        <taxon>Strongyloidea</taxon>
        <taxon>Ancylostomatidae</taxon>
        <taxon>Ancylostomatinae</taxon>
        <taxon>Ancylostoma</taxon>
    </lineage>
</organism>